<sequence>MEAGKRLICLAAIVLLPLSVALASCVAPIGEQNQSKPLTLELTRLPDQQIAAAYRIAEPIQALHFPSELGGYRVESWRPKGDDLRWVIEGDGERVERVDGRPFEAVTFIIPIDYRELPKSYAPFSPFSEGSTLIHSGQFQACLAAPCEDPVPLPIAIEAKGATIGLEGRRTLIRDQFVSQDDGTNIFVGTLEPVEADGFVAVIDPGLPPDLRRNLDRSLPQAMEYFASVYGFLSFTPELYVSIDDEPEKHGKISTQGGTLPNQVFMHFDGENARERLATEDPLWLEWFFAHEAAHLFQQDKAGGKAGDDVAAWIHEGGADAMAALAMKRRGMTERSYAQKRLEEAQTACALGLATSPLNKATAEGKFDLHYQCGLVIWLALDHDLRRNGDADAGLHDLNRAFFTAVRNGQPWNEPIFLQTAGQEGVSQWLLTHITRLNDVRYATSAVAELGQLAKMSLLSDE</sequence>
<dbReference type="EMBL" id="JAIGNO010000006">
    <property type="protein sequence ID" value="MBX7483038.1"/>
    <property type="molecule type" value="Genomic_DNA"/>
</dbReference>
<dbReference type="PROSITE" id="PS51257">
    <property type="entry name" value="PROKAR_LIPOPROTEIN"/>
    <property type="match status" value="1"/>
</dbReference>
<gene>
    <name evidence="2" type="ORF">K3174_10900</name>
</gene>
<proteinExistence type="predicted"/>
<reference evidence="2 3" key="1">
    <citation type="submission" date="2021-08" db="EMBL/GenBank/DDBJ databases">
        <title>Comparative Genomics Analysis of the Genus Qipengyuania Reveals Extensive Genetic Diversity and Metabolic Versatility, Including the Description of Fifteen Novel Species.</title>
        <authorList>
            <person name="Liu Y."/>
        </authorList>
    </citation>
    <scope>NUCLEOTIDE SEQUENCE [LARGE SCALE GENOMIC DNA]</scope>
    <source>
        <strain evidence="2 3">6D47A</strain>
    </source>
</reference>
<keyword evidence="3" id="KW-1185">Reference proteome</keyword>
<feature type="chain" id="PRO_5047448954" description="Peptidase M61 catalytic domain-containing protein" evidence="1">
    <location>
        <begin position="24"/>
        <end position="462"/>
    </location>
</feature>
<evidence type="ECO:0008006" key="4">
    <source>
        <dbReference type="Google" id="ProtNLM"/>
    </source>
</evidence>
<dbReference type="Proteomes" id="UP000755104">
    <property type="component" value="Unassembled WGS sequence"/>
</dbReference>
<comment type="caution">
    <text evidence="2">The sequence shown here is derived from an EMBL/GenBank/DDBJ whole genome shotgun (WGS) entry which is preliminary data.</text>
</comment>
<dbReference type="RefSeq" id="WP_221558302.1">
    <property type="nucleotide sequence ID" value="NZ_JAIGNO010000006.1"/>
</dbReference>
<feature type="signal peptide" evidence="1">
    <location>
        <begin position="1"/>
        <end position="23"/>
    </location>
</feature>
<name>A0ABS7J6V3_9SPHN</name>
<keyword evidence="1" id="KW-0732">Signal</keyword>
<accession>A0ABS7J6V3</accession>
<evidence type="ECO:0000256" key="1">
    <source>
        <dbReference type="SAM" id="SignalP"/>
    </source>
</evidence>
<evidence type="ECO:0000313" key="2">
    <source>
        <dbReference type="EMBL" id="MBX7483038.1"/>
    </source>
</evidence>
<evidence type="ECO:0000313" key="3">
    <source>
        <dbReference type="Proteomes" id="UP000755104"/>
    </source>
</evidence>
<organism evidence="2 3">
    <name type="scientific">Qipengyuania qiaonensis</name>
    <dbReference type="NCBI Taxonomy" id="2867240"/>
    <lineage>
        <taxon>Bacteria</taxon>
        <taxon>Pseudomonadati</taxon>
        <taxon>Pseudomonadota</taxon>
        <taxon>Alphaproteobacteria</taxon>
        <taxon>Sphingomonadales</taxon>
        <taxon>Erythrobacteraceae</taxon>
        <taxon>Qipengyuania</taxon>
    </lineage>
</organism>
<protein>
    <recommendedName>
        <fullName evidence="4">Peptidase M61 catalytic domain-containing protein</fullName>
    </recommendedName>
</protein>